<comment type="caution">
    <text evidence="1">The sequence shown here is derived from an EMBL/GenBank/DDBJ whole genome shotgun (WGS) entry which is preliminary data.</text>
</comment>
<evidence type="ECO:0000313" key="1">
    <source>
        <dbReference type="EMBL" id="KKN37889.1"/>
    </source>
</evidence>
<name>A0A0F9Q5T5_9ZZZZ</name>
<dbReference type="AlphaFoldDB" id="A0A0F9Q5T5"/>
<reference evidence="1" key="1">
    <citation type="journal article" date="2015" name="Nature">
        <title>Complex archaea that bridge the gap between prokaryotes and eukaryotes.</title>
        <authorList>
            <person name="Spang A."/>
            <person name="Saw J.H."/>
            <person name="Jorgensen S.L."/>
            <person name="Zaremba-Niedzwiedzka K."/>
            <person name="Martijn J."/>
            <person name="Lind A.E."/>
            <person name="van Eijk R."/>
            <person name="Schleper C."/>
            <person name="Guy L."/>
            <person name="Ettema T.J."/>
        </authorList>
    </citation>
    <scope>NUCLEOTIDE SEQUENCE</scope>
</reference>
<gene>
    <name evidence="1" type="ORF">LCGC14_0758980</name>
</gene>
<dbReference type="EMBL" id="LAZR01001864">
    <property type="protein sequence ID" value="KKN37889.1"/>
    <property type="molecule type" value="Genomic_DNA"/>
</dbReference>
<proteinExistence type="predicted"/>
<sequence length="114" mass="13324">MAKNDIQFRIKRNLRARVNRCVRGMVKNGSAVKDLGCTVEKLKKYLEKQFYSNSKTGESMTWENYGLYGWHIDHVKPLISFDLSDREQFLKACNYTNLQPLWAQDNLAKGHKIL</sequence>
<protein>
    <submittedName>
        <fullName evidence="1">Uncharacterized protein</fullName>
    </submittedName>
</protein>
<accession>A0A0F9Q5T5</accession>
<organism evidence="1">
    <name type="scientific">marine sediment metagenome</name>
    <dbReference type="NCBI Taxonomy" id="412755"/>
    <lineage>
        <taxon>unclassified sequences</taxon>
        <taxon>metagenomes</taxon>
        <taxon>ecological metagenomes</taxon>
    </lineage>
</organism>